<feature type="compositionally biased region" description="Acidic residues" evidence="1">
    <location>
        <begin position="29"/>
        <end position="46"/>
    </location>
</feature>
<organism evidence="2 3">
    <name type="scientific">Elysia marginata</name>
    <dbReference type="NCBI Taxonomy" id="1093978"/>
    <lineage>
        <taxon>Eukaryota</taxon>
        <taxon>Metazoa</taxon>
        <taxon>Spiralia</taxon>
        <taxon>Lophotrochozoa</taxon>
        <taxon>Mollusca</taxon>
        <taxon>Gastropoda</taxon>
        <taxon>Heterobranchia</taxon>
        <taxon>Euthyneura</taxon>
        <taxon>Panpulmonata</taxon>
        <taxon>Sacoglossa</taxon>
        <taxon>Placobranchoidea</taxon>
        <taxon>Plakobranchidae</taxon>
        <taxon>Elysia</taxon>
    </lineage>
</organism>
<dbReference type="Proteomes" id="UP000762676">
    <property type="component" value="Unassembled WGS sequence"/>
</dbReference>
<sequence length="84" mass="9513">MQPYVFTDDNTGEHGDSNDDDKGHYDSGGGDDDDDDDVDENGEDDDDHHHNHDDDVYAINTTNISNKESDDFKASRRFDFSPRC</sequence>
<keyword evidence="3" id="KW-1185">Reference proteome</keyword>
<accession>A0AAV4I3L1</accession>
<evidence type="ECO:0000313" key="2">
    <source>
        <dbReference type="EMBL" id="GFS04620.1"/>
    </source>
</evidence>
<comment type="caution">
    <text evidence="2">The sequence shown here is derived from an EMBL/GenBank/DDBJ whole genome shotgun (WGS) entry which is preliminary data.</text>
</comment>
<evidence type="ECO:0000256" key="1">
    <source>
        <dbReference type="SAM" id="MobiDB-lite"/>
    </source>
</evidence>
<dbReference type="EMBL" id="BMAT01002317">
    <property type="protein sequence ID" value="GFS04620.1"/>
    <property type="molecule type" value="Genomic_DNA"/>
</dbReference>
<evidence type="ECO:0000313" key="3">
    <source>
        <dbReference type="Proteomes" id="UP000762676"/>
    </source>
</evidence>
<reference evidence="2 3" key="1">
    <citation type="journal article" date="2021" name="Elife">
        <title>Chloroplast acquisition without the gene transfer in kleptoplastic sea slugs, Plakobranchus ocellatus.</title>
        <authorList>
            <person name="Maeda T."/>
            <person name="Takahashi S."/>
            <person name="Yoshida T."/>
            <person name="Shimamura S."/>
            <person name="Takaki Y."/>
            <person name="Nagai Y."/>
            <person name="Toyoda A."/>
            <person name="Suzuki Y."/>
            <person name="Arimoto A."/>
            <person name="Ishii H."/>
            <person name="Satoh N."/>
            <person name="Nishiyama T."/>
            <person name="Hasebe M."/>
            <person name="Maruyama T."/>
            <person name="Minagawa J."/>
            <person name="Obokata J."/>
            <person name="Shigenobu S."/>
        </authorList>
    </citation>
    <scope>NUCLEOTIDE SEQUENCE [LARGE SCALE GENOMIC DNA]</scope>
</reference>
<gene>
    <name evidence="2" type="ORF">ElyMa_001181000</name>
</gene>
<name>A0AAV4I3L1_9GAST</name>
<feature type="compositionally biased region" description="Basic and acidic residues" evidence="1">
    <location>
        <begin position="11"/>
        <end position="25"/>
    </location>
</feature>
<protein>
    <submittedName>
        <fullName evidence="2">Uncharacterized protein</fullName>
    </submittedName>
</protein>
<feature type="region of interest" description="Disordered" evidence="1">
    <location>
        <begin position="1"/>
        <end position="84"/>
    </location>
</feature>
<proteinExistence type="predicted"/>
<feature type="compositionally biased region" description="Basic and acidic residues" evidence="1">
    <location>
        <begin position="67"/>
        <end position="84"/>
    </location>
</feature>
<dbReference type="AlphaFoldDB" id="A0AAV4I3L1"/>